<dbReference type="Pfam" id="PF10727">
    <property type="entry name" value="Rossmann-like"/>
    <property type="match status" value="1"/>
</dbReference>
<evidence type="ECO:0000259" key="2">
    <source>
        <dbReference type="Pfam" id="PF10728"/>
    </source>
</evidence>
<evidence type="ECO:0000259" key="1">
    <source>
        <dbReference type="Pfam" id="PF10727"/>
    </source>
</evidence>
<evidence type="ECO:0000313" key="3">
    <source>
        <dbReference type="EMBL" id="MDD2180534.1"/>
    </source>
</evidence>
<feature type="domain" description="DUF2520" evidence="2">
    <location>
        <begin position="136"/>
        <end position="262"/>
    </location>
</feature>
<dbReference type="SUPFAM" id="SSF48179">
    <property type="entry name" value="6-phosphogluconate dehydrogenase C-terminal domain-like"/>
    <property type="match status" value="1"/>
</dbReference>
<dbReference type="Proteomes" id="UP001148932">
    <property type="component" value="Unassembled WGS sequence"/>
</dbReference>
<dbReference type="InterPro" id="IPR037108">
    <property type="entry name" value="TM1727-like_C_sf"/>
</dbReference>
<dbReference type="InterPro" id="IPR008927">
    <property type="entry name" value="6-PGluconate_DH-like_C_sf"/>
</dbReference>
<dbReference type="EMBL" id="JAPCKI010000024">
    <property type="protein sequence ID" value="MDD2180534.1"/>
    <property type="molecule type" value="Genomic_DNA"/>
</dbReference>
<dbReference type="SUPFAM" id="SSF51735">
    <property type="entry name" value="NAD(P)-binding Rossmann-fold domains"/>
    <property type="match status" value="1"/>
</dbReference>
<accession>A0ABT5S3J4</accession>
<evidence type="ECO:0000313" key="4">
    <source>
        <dbReference type="Proteomes" id="UP001148932"/>
    </source>
</evidence>
<dbReference type="Pfam" id="PF10728">
    <property type="entry name" value="DUF2520"/>
    <property type="match status" value="1"/>
</dbReference>
<proteinExistence type="predicted"/>
<protein>
    <submittedName>
        <fullName evidence="3">DUF2520 domain-containing protein</fullName>
    </submittedName>
</protein>
<name>A0ABT5S3J4_9BURK</name>
<keyword evidence="4" id="KW-1185">Reference proteome</keyword>
<dbReference type="PANTHER" id="PTHR40459">
    <property type="entry name" value="CONSERVED HYPOTHETICAL ALANINE AND LEUCINE RICH PROTEIN"/>
    <property type="match status" value="1"/>
</dbReference>
<dbReference type="PANTHER" id="PTHR40459:SF1">
    <property type="entry name" value="CONSERVED HYPOTHETICAL ALANINE AND LEUCINE RICH PROTEIN"/>
    <property type="match status" value="1"/>
</dbReference>
<gene>
    <name evidence="3" type="ORF">OIN59_24125</name>
</gene>
<sequence>MKTLNIVGCGKVGQTLARVFHANGVCTVQDLKGLDLSEASRAAEFIQAGQAVGGWQDMRPADLWLITVPDTKIAEVAEEMAVAVPPVTGTVAFHCSGFLPAATLTPLRTLGWTLASTHPVLTFADPAAAVAQFSGTPCGLEGDEVALAALRPLFQAAGAQCFSVETASKPLYHAAAVFSSNFTVVLQAIAREAWASAGVPDALVPQIEASLMAATVKNISEFGPRAITGPAARGDHKVVRLQGAEVFRWHPEAGILYQELSRLARRLAIQQTTQVSETGN</sequence>
<dbReference type="Gene3D" id="1.10.1040.20">
    <property type="entry name" value="ProC-like, C-terminal domain"/>
    <property type="match status" value="1"/>
</dbReference>
<comment type="caution">
    <text evidence="3">The sequence shown here is derived from an EMBL/GenBank/DDBJ whole genome shotgun (WGS) entry which is preliminary data.</text>
</comment>
<reference evidence="3" key="1">
    <citation type="submission" date="2022-10" db="EMBL/GenBank/DDBJ databases">
        <title>Description of microaerobic benzene degrading bacteria.</title>
        <authorList>
            <person name="Bedics A."/>
            <person name="Tancsics A."/>
            <person name="Banerjee S."/>
        </authorList>
    </citation>
    <scope>NUCLEOTIDE SEQUENCE</scope>
    <source>
        <strain evidence="3">D2M1</strain>
    </source>
</reference>
<dbReference type="RefSeq" id="WP_274114586.1">
    <property type="nucleotide sequence ID" value="NZ_JAPCKI010000024.1"/>
</dbReference>
<dbReference type="InterPro" id="IPR019665">
    <property type="entry name" value="OxRdtase/DH_put_Rossmann_dom"/>
</dbReference>
<organism evidence="3 4">
    <name type="scientific">Acidovorax benzenivorans</name>
    <dbReference type="NCBI Taxonomy" id="2987520"/>
    <lineage>
        <taxon>Bacteria</taxon>
        <taxon>Pseudomonadati</taxon>
        <taxon>Pseudomonadota</taxon>
        <taxon>Betaproteobacteria</taxon>
        <taxon>Burkholderiales</taxon>
        <taxon>Comamonadaceae</taxon>
        <taxon>Acidovorax</taxon>
    </lineage>
</organism>
<dbReference type="Gene3D" id="3.40.50.720">
    <property type="entry name" value="NAD(P)-binding Rossmann-like Domain"/>
    <property type="match status" value="1"/>
</dbReference>
<dbReference type="InterPro" id="IPR018931">
    <property type="entry name" value="DUF2520"/>
</dbReference>
<dbReference type="InterPro" id="IPR036291">
    <property type="entry name" value="NAD(P)-bd_dom_sf"/>
</dbReference>
<feature type="domain" description="Putative oxidoreductase/dehydrogenase Rossmann-like" evidence="1">
    <location>
        <begin position="5"/>
        <end position="118"/>
    </location>
</feature>